<keyword evidence="2" id="KW-0808">Transferase</keyword>
<dbReference type="PANTHER" id="PTHR21310:SF42">
    <property type="entry name" value="BIFUNCTIONAL AAC_APH"/>
    <property type="match status" value="1"/>
</dbReference>
<dbReference type="Gene3D" id="3.30.200.20">
    <property type="entry name" value="Phosphorylase Kinase, domain 1"/>
    <property type="match status" value="1"/>
</dbReference>
<sequence>MDIEITELLAKELIAEQFPNWANLSIKSVEFSGHDNRTFHLGDEMLIRLPSAEKYVDAVSKEQKWLPVLAPNLSFHIPKPLALGKPSKNYPWNWSIYKWIKGESANSFDASSLNLSLIASDLAKFLNELHKIDITDGPIPGTHNFWRGGNLAVYNLETKSAIKSLKNLVDADKALSVWEKALNSQWNKKPVWIHGDFASGNIIIKNGKLDAVIDFGGIAVGDPACDLVIIWTFLQNEARKVFKEKLPLDDDTWDRARGWALWKALIAPLDGLYAVKNLQIIHDILYEHEKL</sequence>
<dbReference type="GO" id="GO:0016740">
    <property type="term" value="F:transferase activity"/>
    <property type="evidence" value="ECO:0007669"/>
    <property type="project" value="UniProtKB-KW"/>
</dbReference>
<reference evidence="2 3" key="1">
    <citation type="submission" date="2015-01" db="EMBL/GenBank/DDBJ databases">
        <title>Genome Sequencing of Rickettsiales.</title>
        <authorList>
            <person name="Daugherty S.C."/>
            <person name="Su Q."/>
            <person name="Abolude K."/>
            <person name="Beier-Sexton M."/>
            <person name="Carlyon J.A."/>
            <person name="Carter R."/>
            <person name="Day N.P."/>
            <person name="Dumler S.J."/>
            <person name="Dyachenko V."/>
            <person name="Godinez A."/>
            <person name="Kurtti T.J."/>
            <person name="Lichay M."/>
            <person name="Mullins K.E."/>
            <person name="Ott S."/>
            <person name="Pappas-Brown V."/>
            <person name="Paris D.H."/>
            <person name="Patel P."/>
            <person name="Richards A.L."/>
            <person name="Sadzewicz L."/>
            <person name="Sears K."/>
            <person name="Seidman D."/>
            <person name="Sengamalay N."/>
            <person name="Stenos J."/>
            <person name="Tallon L.J."/>
            <person name="Vincent G."/>
            <person name="Fraser C.M."/>
            <person name="Munderloh U."/>
            <person name="Dunning-Hotopp J.C."/>
        </authorList>
    </citation>
    <scope>NUCLEOTIDE SEQUENCE [LARGE SCALE GENOMIC DNA]</scope>
    <source>
        <strain evidence="2 3">Pedreira</strain>
    </source>
</reference>
<name>A0A0F3MS46_RICFI</name>
<dbReference type="Pfam" id="PF01636">
    <property type="entry name" value="APH"/>
    <property type="match status" value="1"/>
</dbReference>
<protein>
    <submittedName>
        <fullName evidence="2">Phosphotransferase enzyme family protein</fullName>
    </submittedName>
</protein>
<gene>
    <name evidence="2" type="ORF">RFEPED_0872</name>
</gene>
<proteinExistence type="predicted"/>
<dbReference type="Gene3D" id="3.90.1200.10">
    <property type="match status" value="1"/>
</dbReference>
<dbReference type="AlphaFoldDB" id="A0A0F3MS46"/>
<evidence type="ECO:0000313" key="2">
    <source>
        <dbReference type="EMBL" id="KJV58491.1"/>
    </source>
</evidence>
<dbReference type="PANTHER" id="PTHR21310">
    <property type="entry name" value="AMINOGLYCOSIDE PHOSPHOTRANSFERASE-RELATED-RELATED"/>
    <property type="match status" value="1"/>
</dbReference>
<dbReference type="EMBL" id="LANQ01000001">
    <property type="protein sequence ID" value="KJV58491.1"/>
    <property type="molecule type" value="Genomic_DNA"/>
</dbReference>
<dbReference type="PATRIC" id="fig|1359196.3.peg.849"/>
<dbReference type="InterPro" id="IPR051678">
    <property type="entry name" value="AGP_Transferase"/>
</dbReference>
<organism evidence="2 3">
    <name type="scientific">Rickettsia felis str. Pedreira</name>
    <dbReference type="NCBI Taxonomy" id="1359196"/>
    <lineage>
        <taxon>Bacteria</taxon>
        <taxon>Pseudomonadati</taxon>
        <taxon>Pseudomonadota</taxon>
        <taxon>Alphaproteobacteria</taxon>
        <taxon>Rickettsiales</taxon>
        <taxon>Rickettsiaceae</taxon>
        <taxon>Rickettsieae</taxon>
        <taxon>Rickettsia</taxon>
        <taxon>spotted fever group</taxon>
    </lineage>
</organism>
<evidence type="ECO:0000313" key="3">
    <source>
        <dbReference type="Proteomes" id="UP000033475"/>
    </source>
</evidence>
<feature type="domain" description="Aminoglycoside phosphotransferase" evidence="1">
    <location>
        <begin position="32"/>
        <end position="259"/>
    </location>
</feature>
<dbReference type="SUPFAM" id="SSF56112">
    <property type="entry name" value="Protein kinase-like (PK-like)"/>
    <property type="match status" value="1"/>
</dbReference>
<accession>A0A0F3MS46</accession>
<dbReference type="CDD" id="cd05155">
    <property type="entry name" value="APH_ChoK_like_1"/>
    <property type="match status" value="1"/>
</dbReference>
<evidence type="ECO:0000259" key="1">
    <source>
        <dbReference type="Pfam" id="PF01636"/>
    </source>
</evidence>
<comment type="caution">
    <text evidence="2">The sequence shown here is derived from an EMBL/GenBank/DDBJ whole genome shotgun (WGS) entry which is preliminary data.</text>
</comment>
<dbReference type="Proteomes" id="UP000033475">
    <property type="component" value="Unassembled WGS sequence"/>
</dbReference>
<dbReference type="InterPro" id="IPR002575">
    <property type="entry name" value="Aminoglycoside_PTrfase"/>
</dbReference>
<dbReference type="InterPro" id="IPR011009">
    <property type="entry name" value="Kinase-like_dom_sf"/>
</dbReference>